<dbReference type="EMBL" id="LXQA010121495">
    <property type="protein sequence ID" value="MCI20753.1"/>
    <property type="molecule type" value="Genomic_DNA"/>
</dbReference>
<name>A0A392Q8N3_9FABA</name>
<evidence type="ECO:0000256" key="1">
    <source>
        <dbReference type="SAM" id="MobiDB-lite"/>
    </source>
</evidence>
<accession>A0A392Q8N3</accession>
<organism evidence="2 3">
    <name type="scientific">Trifolium medium</name>
    <dbReference type="NCBI Taxonomy" id="97028"/>
    <lineage>
        <taxon>Eukaryota</taxon>
        <taxon>Viridiplantae</taxon>
        <taxon>Streptophyta</taxon>
        <taxon>Embryophyta</taxon>
        <taxon>Tracheophyta</taxon>
        <taxon>Spermatophyta</taxon>
        <taxon>Magnoliopsida</taxon>
        <taxon>eudicotyledons</taxon>
        <taxon>Gunneridae</taxon>
        <taxon>Pentapetalae</taxon>
        <taxon>rosids</taxon>
        <taxon>fabids</taxon>
        <taxon>Fabales</taxon>
        <taxon>Fabaceae</taxon>
        <taxon>Papilionoideae</taxon>
        <taxon>50 kb inversion clade</taxon>
        <taxon>NPAAA clade</taxon>
        <taxon>Hologalegina</taxon>
        <taxon>IRL clade</taxon>
        <taxon>Trifolieae</taxon>
        <taxon>Trifolium</taxon>
    </lineage>
</organism>
<keyword evidence="3" id="KW-1185">Reference proteome</keyword>
<evidence type="ECO:0000313" key="3">
    <source>
        <dbReference type="Proteomes" id="UP000265520"/>
    </source>
</evidence>
<comment type="caution">
    <text evidence="2">The sequence shown here is derived from an EMBL/GenBank/DDBJ whole genome shotgun (WGS) entry which is preliminary data.</text>
</comment>
<dbReference type="AlphaFoldDB" id="A0A392Q8N3"/>
<feature type="non-terminal residue" evidence="2">
    <location>
        <position position="111"/>
    </location>
</feature>
<protein>
    <submittedName>
        <fullName evidence="2">Uncharacterized protein</fullName>
    </submittedName>
</protein>
<sequence length="111" mass="13069">MEALLMKSFQISQMEALLMKSVRMNLMKVMSEYLRMVRVTSYFGERELNGKEKEECEVRRLCLSEMFRTREVRTNRDVLEAECSRLSMLKPSSHSGKDLRSLEIEVELSKP</sequence>
<reference evidence="2 3" key="1">
    <citation type="journal article" date="2018" name="Front. Plant Sci.">
        <title>Red Clover (Trifolium pratense) and Zigzag Clover (T. medium) - A Picture of Genomic Similarities and Differences.</title>
        <authorList>
            <person name="Dluhosova J."/>
            <person name="Istvanek J."/>
            <person name="Nedelnik J."/>
            <person name="Repkova J."/>
        </authorList>
    </citation>
    <scope>NUCLEOTIDE SEQUENCE [LARGE SCALE GENOMIC DNA]</scope>
    <source>
        <strain evidence="3">cv. 10/8</strain>
        <tissue evidence="2">Leaf</tissue>
    </source>
</reference>
<proteinExistence type="predicted"/>
<feature type="compositionally biased region" description="Basic and acidic residues" evidence="1">
    <location>
        <begin position="95"/>
        <end position="111"/>
    </location>
</feature>
<feature type="region of interest" description="Disordered" evidence="1">
    <location>
        <begin position="90"/>
        <end position="111"/>
    </location>
</feature>
<evidence type="ECO:0000313" key="2">
    <source>
        <dbReference type="EMBL" id="MCI20753.1"/>
    </source>
</evidence>
<dbReference type="Proteomes" id="UP000265520">
    <property type="component" value="Unassembled WGS sequence"/>
</dbReference>